<reference evidence="2 3" key="1">
    <citation type="submission" date="2020-09" db="EMBL/GenBank/DDBJ databases">
        <title>Methylomonas albis sp. nov. and Methylomonas fluvii sp. nov.: Two cold-adapted methanotrophs from the River Elbe and an amended description of Methylovulum psychrotolerans strain Eb1.</title>
        <authorList>
            <person name="Bussmann I.K."/>
            <person name="Klings K.-W."/>
            <person name="Warnstedt J."/>
            <person name="Hoppert M."/>
            <person name="Saborowski A."/>
            <person name="Horn F."/>
            <person name="Liebner S."/>
        </authorList>
    </citation>
    <scope>NUCLEOTIDE SEQUENCE [LARGE SCALE GENOMIC DNA]</scope>
    <source>
        <strain evidence="2 3">EbA</strain>
    </source>
</reference>
<feature type="chain" id="PRO_5045990420" evidence="1">
    <location>
        <begin position="19"/>
        <end position="299"/>
    </location>
</feature>
<feature type="signal peptide" evidence="1">
    <location>
        <begin position="1"/>
        <end position="18"/>
    </location>
</feature>
<evidence type="ECO:0000313" key="3">
    <source>
        <dbReference type="Proteomes" id="UP000652176"/>
    </source>
</evidence>
<evidence type="ECO:0000256" key="1">
    <source>
        <dbReference type="SAM" id="SignalP"/>
    </source>
</evidence>
<dbReference type="Proteomes" id="UP000652176">
    <property type="component" value="Unassembled WGS sequence"/>
</dbReference>
<evidence type="ECO:0000313" key="2">
    <source>
        <dbReference type="EMBL" id="MBD9358742.1"/>
    </source>
</evidence>
<accession>A0ABR9D6J5</accession>
<gene>
    <name evidence="2" type="ORF">IE877_23190</name>
</gene>
<sequence length="299" mass="31424">MRFFTLLLALLFSNLAQAQQLTLTFPGNLPVTRSPISTIPMCEVLVSGYAVDVTMLGANLAGTSNTCIPANVLPAVDAGKVTAGKYGTSPAVGAQVAINPPSGITFDVSSVSVNDYGVGNTLTAYANYPDGTYFTYPIPYAAGVSTVTLPAEFAGMVKFEIYSLNNRIAVGDIVINDSTPVTPVQYTDNWVGNGIGNVLPIDPGATTANGGVIQVIPYGTNKEVVYTSASLSFTLLNPVFVVEKSNTVHPGVTIVTATGSTTDQNGTPITVSIKEAYRQYKQRNQMHYGLTGGNLTVDY</sequence>
<proteinExistence type="predicted"/>
<keyword evidence="1" id="KW-0732">Signal</keyword>
<dbReference type="EMBL" id="JACXSS010000001">
    <property type="protein sequence ID" value="MBD9358742.1"/>
    <property type="molecule type" value="Genomic_DNA"/>
</dbReference>
<dbReference type="RefSeq" id="WP_192376940.1">
    <property type="nucleotide sequence ID" value="NZ_CAJHIV010000001.1"/>
</dbReference>
<organism evidence="2 3">
    <name type="scientific">Methylomonas albis</name>
    <dbReference type="NCBI Taxonomy" id="1854563"/>
    <lineage>
        <taxon>Bacteria</taxon>
        <taxon>Pseudomonadati</taxon>
        <taxon>Pseudomonadota</taxon>
        <taxon>Gammaproteobacteria</taxon>
        <taxon>Methylococcales</taxon>
        <taxon>Methylococcaceae</taxon>
        <taxon>Methylomonas</taxon>
    </lineage>
</organism>
<protein>
    <submittedName>
        <fullName evidence="2">Uncharacterized protein</fullName>
    </submittedName>
</protein>
<comment type="caution">
    <text evidence="2">The sequence shown here is derived from an EMBL/GenBank/DDBJ whole genome shotgun (WGS) entry which is preliminary data.</text>
</comment>
<name>A0ABR9D6J5_9GAMM</name>
<keyword evidence="3" id="KW-1185">Reference proteome</keyword>